<evidence type="ECO:0000313" key="2">
    <source>
        <dbReference type="EMBL" id="GGO85285.1"/>
    </source>
</evidence>
<gene>
    <name evidence="2" type="ORF">GCM10011584_04880</name>
</gene>
<reference evidence="3" key="1">
    <citation type="journal article" date="2019" name="Int. J. Syst. Evol. Microbiol.">
        <title>The Global Catalogue of Microorganisms (GCM) 10K type strain sequencing project: providing services to taxonomists for standard genome sequencing and annotation.</title>
        <authorList>
            <consortium name="The Broad Institute Genomics Platform"/>
            <consortium name="The Broad Institute Genome Sequencing Center for Infectious Disease"/>
            <person name="Wu L."/>
            <person name="Ma J."/>
        </authorList>
    </citation>
    <scope>NUCLEOTIDE SEQUENCE [LARGE SCALE GENOMIC DNA]</scope>
    <source>
        <strain evidence="3">CGMCC 4.7371</strain>
    </source>
</reference>
<accession>A0ABQ2NAW6</accession>
<keyword evidence="3" id="KW-1185">Reference proteome</keyword>
<dbReference type="EMBL" id="BMNI01000001">
    <property type="protein sequence ID" value="GGO85285.1"/>
    <property type="molecule type" value="Genomic_DNA"/>
</dbReference>
<name>A0ABQ2NAW6_9ACTN</name>
<sequence length="65" mass="7422">MTRSMQVNRQPSEHRGMLDCEEHGHRGDPDPPRVRGSLAPFTLVTHRAIGRRHTHLRDGMIVVSE</sequence>
<dbReference type="Proteomes" id="UP000655410">
    <property type="component" value="Unassembled WGS sequence"/>
</dbReference>
<proteinExistence type="predicted"/>
<feature type="compositionally biased region" description="Basic and acidic residues" evidence="1">
    <location>
        <begin position="11"/>
        <end position="33"/>
    </location>
</feature>
<evidence type="ECO:0000313" key="3">
    <source>
        <dbReference type="Proteomes" id="UP000655410"/>
    </source>
</evidence>
<comment type="caution">
    <text evidence="2">The sequence shown here is derived from an EMBL/GenBank/DDBJ whole genome shotgun (WGS) entry which is preliminary data.</text>
</comment>
<organism evidence="2 3">
    <name type="scientific">Nocardioides phosphati</name>
    <dbReference type="NCBI Taxonomy" id="1867775"/>
    <lineage>
        <taxon>Bacteria</taxon>
        <taxon>Bacillati</taxon>
        <taxon>Actinomycetota</taxon>
        <taxon>Actinomycetes</taxon>
        <taxon>Propionibacteriales</taxon>
        <taxon>Nocardioidaceae</taxon>
        <taxon>Nocardioides</taxon>
    </lineage>
</organism>
<feature type="region of interest" description="Disordered" evidence="1">
    <location>
        <begin position="1"/>
        <end position="36"/>
    </location>
</feature>
<feature type="compositionally biased region" description="Polar residues" evidence="1">
    <location>
        <begin position="1"/>
        <end position="10"/>
    </location>
</feature>
<protein>
    <submittedName>
        <fullName evidence="2">Uncharacterized protein</fullName>
    </submittedName>
</protein>
<evidence type="ECO:0000256" key="1">
    <source>
        <dbReference type="SAM" id="MobiDB-lite"/>
    </source>
</evidence>